<sequence>MKYLLGNLKMNFTYQECEKYLDTLEKALSEANLKNVILGVAPSAEAMSLILKFKDRHFLFGTQNIFYKDKGAYTGEVSIRSAKEFGLDFTLTGHSERRHTFGETNDLINKKIMAINQTTIQPILCIGENLEEFNQKRTKDVLTEQITSALKNVDSNLDNLIISYEPVYSIGNGQVPENNYIEQVVSLIKKITNNKYKVLYGGSVAPKNIEELNKIKNLDGYLVGSAALDAVAFVKMAQTMDKQ</sequence>
<dbReference type="GO" id="GO:0046166">
    <property type="term" value="P:glyceraldehyde-3-phosphate biosynthetic process"/>
    <property type="evidence" value="ECO:0007669"/>
    <property type="project" value="TreeGrafter"/>
</dbReference>
<dbReference type="Proteomes" id="UP000008812">
    <property type="component" value="Chromosome"/>
</dbReference>
<evidence type="ECO:0000256" key="1">
    <source>
        <dbReference type="ARBA" id="ARBA00007422"/>
    </source>
</evidence>
<comment type="similarity">
    <text evidence="1 3">Belongs to the triosephosphate isomerase family.</text>
</comment>
<comment type="pathway">
    <text evidence="3">Carbohydrate biosynthesis; gluconeogenesis.</text>
</comment>
<dbReference type="InterPro" id="IPR035990">
    <property type="entry name" value="TIM_sf"/>
</dbReference>
<evidence type="ECO:0000256" key="3">
    <source>
        <dbReference type="RuleBase" id="RU363013"/>
    </source>
</evidence>
<dbReference type="GO" id="GO:0005829">
    <property type="term" value="C:cytosol"/>
    <property type="evidence" value="ECO:0007669"/>
    <property type="project" value="TreeGrafter"/>
</dbReference>
<keyword evidence="3" id="KW-0312">Gluconeogenesis</keyword>
<dbReference type="KEGG" id="mat:MARTH_orf397"/>
<evidence type="ECO:0000313" key="5">
    <source>
        <dbReference type="Proteomes" id="UP000008812"/>
    </source>
</evidence>
<dbReference type="UniPathway" id="UPA00138"/>
<dbReference type="RefSeq" id="WP_012498219.1">
    <property type="nucleotide sequence ID" value="NC_011025.1"/>
</dbReference>
<gene>
    <name evidence="4" type="primary">tpiA</name>
    <name evidence="4" type="ordered locus">MARTH_orf397</name>
</gene>
<keyword evidence="2 3" id="KW-0413">Isomerase</keyword>
<keyword evidence="5" id="KW-1185">Reference proteome</keyword>
<dbReference type="EMBL" id="CP001047">
    <property type="protein sequence ID" value="ACF07262.1"/>
    <property type="molecule type" value="Genomic_DNA"/>
</dbReference>
<dbReference type="EC" id="5.3.1.1" evidence="3"/>
<accession>B3PML0</accession>
<dbReference type="InterPro" id="IPR013785">
    <property type="entry name" value="Aldolase_TIM"/>
</dbReference>
<comment type="pathway">
    <text evidence="3">Carbohydrate degradation; glycolysis; D-glyceraldehyde 3-phosphate from glycerone phosphate: step 1/1.</text>
</comment>
<dbReference type="GO" id="GO:0004807">
    <property type="term" value="F:triose-phosphate isomerase activity"/>
    <property type="evidence" value="ECO:0007669"/>
    <property type="project" value="UniProtKB-EC"/>
</dbReference>
<dbReference type="PANTHER" id="PTHR21139">
    <property type="entry name" value="TRIOSEPHOSPHATE ISOMERASE"/>
    <property type="match status" value="1"/>
</dbReference>
<dbReference type="AlphaFoldDB" id="B3PML0"/>
<dbReference type="STRING" id="243272.MARTH_orf397"/>
<dbReference type="eggNOG" id="COG0149">
    <property type="taxonomic scope" value="Bacteria"/>
</dbReference>
<keyword evidence="3" id="KW-0963">Cytoplasm</keyword>
<dbReference type="Pfam" id="PF00121">
    <property type="entry name" value="TIM"/>
    <property type="match status" value="1"/>
</dbReference>
<reference evidence="4 5" key="1">
    <citation type="journal article" date="2008" name="Infect. Immun.">
        <title>Genome of Mycoplasma arthritidis.</title>
        <authorList>
            <person name="Dybvig K."/>
            <person name="Zuhua C."/>
            <person name="Lao P."/>
            <person name="Jordan D.S."/>
            <person name="French C.T."/>
            <person name="Tu A.H."/>
            <person name="Loraine A.E."/>
        </authorList>
    </citation>
    <scope>NUCLEOTIDE SEQUENCE [LARGE SCALE GENOMIC DNA]</scope>
    <source>
        <strain evidence="4 5">158L3-1</strain>
    </source>
</reference>
<comment type="subcellular location">
    <subcellularLocation>
        <location evidence="3">Cytoplasm</location>
    </subcellularLocation>
</comment>
<dbReference type="HOGENOM" id="CLU_024251_2_3_14"/>
<comment type="catalytic activity">
    <reaction evidence="3">
        <text>D-glyceraldehyde 3-phosphate = dihydroxyacetone phosphate</text>
        <dbReference type="Rhea" id="RHEA:18585"/>
        <dbReference type="ChEBI" id="CHEBI:57642"/>
        <dbReference type="ChEBI" id="CHEBI:59776"/>
        <dbReference type="EC" id="5.3.1.1"/>
    </reaction>
</comment>
<dbReference type="Gene3D" id="3.20.20.70">
    <property type="entry name" value="Aldolase class I"/>
    <property type="match status" value="1"/>
</dbReference>
<organism evidence="4 5">
    <name type="scientific">Metamycoplasma arthritidis (strain 158L3-1)</name>
    <name type="common">Mycoplasma arthritidis</name>
    <dbReference type="NCBI Taxonomy" id="243272"/>
    <lineage>
        <taxon>Bacteria</taxon>
        <taxon>Bacillati</taxon>
        <taxon>Mycoplasmatota</taxon>
        <taxon>Mycoplasmoidales</taxon>
        <taxon>Metamycoplasmataceae</taxon>
        <taxon>Metamycoplasma</taxon>
    </lineage>
</organism>
<dbReference type="CDD" id="cd00311">
    <property type="entry name" value="TIM"/>
    <property type="match status" value="1"/>
</dbReference>
<dbReference type="GO" id="GO:0006096">
    <property type="term" value="P:glycolytic process"/>
    <property type="evidence" value="ECO:0007669"/>
    <property type="project" value="UniProtKB-UniPathway"/>
</dbReference>
<dbReference type="PROSITE" id="PS51440">
    <property type="entry name" value="TIM_2"/>
    <property type="match status" value="1"/>
</dbReference>
<dbReference type="UniPathway" id="UPA00109">
    <property type="reaction ID" value="UER00189"/>
</dbReference>
<proteinExistence type="inferred from homology"/>
<name>B3PML0_META1</name>
<dbReference type="GO" id="GO:0006094">
    <property type="term" value="P:gluconeogenesis"/>
    <property type="evidence" value="ECO:0007669"/>
    <property type="project" value="UniProtKB-UniPathway"/>
</dbReference>
<dbReference type="InterPro" id="IPR000652">
    <property type="entry name" value="Triosephosphate_isomerase"/>
</dbReference>
<dbReference type="SUPFAM" id="SSF51351">
    <property type="entry name" value="Triosephosphate isomerase (TIM)"/>
    <property type="match status" value="1"/>
</dbReference>
<comment type="subunit">
    <text evidence="3">Homodimer.</text>
</comment>
<keyword evidence="3" id="KW-0324">Glycolysis</keyword>
<evidence type="ECO:0000313" key="4">
    <source>
        <dbReference type="EMBL" id="ACF07262.1"/>
    </source>
</evidence>
<dbReference type="GO" id="GO:0019563">
    <property type="term" value="P:glycerol catabolic process"/>
    <property type="evidence" value="ECO:0007669"/>
    <property type="project" value="TreeGrafter"/>
</dbReference>
<protein>
    <recommendedName>
        <fullName evidence="3">Triosephosphate isomerase</fullName>
        <ecNumber evidence="3">5.3.1.1</ecNumber>
    </recommendedName>
</protein>
<evidence type="ECO:0000256" key="2">
    <source>
        <dbReference type="ARBA" id="ARBA00023235"/>
    </source>
</evidence>
<dbReference type="PANTHER" id="PTHR21139:SF42">
    <property type="entry name" value="TRIOSEPHOSPHATE ISOMERASE"/>
    <property type="match status" value="1"/>
</dbReference>